<dbReference type="AlphaFoldDB" id="A0AAN0MGQ0"/>
<evidence type="ECO:0000259" key="1">
    <source>
        <dbReference type="SMART" id="SM00563"/>
    </source>
</evidence>
<evidence type="ECO:0000313" key="2">
    <source>
        <dbReference type="EMBL" id="WZU64383.1"/>
    </source>
</evidence>
<evidence type="ECO:0000313" key="3">
    <source>
        <dbReference type="Proteomes" id="UP001451782"/>
    </source>
</evidence>
<organism evidence="2 3">
    <name type="scientific">Yoonia algicola</name>
    <dbReference type="NCBI Taxonomy" id="3137368"/>
    <lineage>
        <taxon>Bacteria</taxon>
        <taxon>Pseudomonadati</taxon>
        <taxon>Pseudomonadota</taxon>
        <taxon>Alphaproteobacteria</taxon>
        <taxon>Rhodobacterales</taxon>
        <taxon>Paracoccaceae</taxon>
        <taxon>Yoonia</taxon>
    </lineage>
</organism>
<dbReference type="Pfam" id="PF19576">
    <property type="entry name" value="Acyltransf_2"/>
    <property type="match status" value="1"/>
</dbReference>
<name>A0AAN0MGQ0_9RHOB</name>
<keyword evidence="2" id="KW-0012">Acyltransferase</keyword>
<dbReference type="EC" id="2.3.1.-" evidence="2"/>
<keyword evidence="3" id="KW-1185">Reference proteome</keyword>
<keyword evidence="2" id="KW-0808">Transferase</keyword>
<accession>A0AAN0MGQ0</accession>
<dbReference type="EMBL" id="CP151762">
    <property type="protein sequence ID" value="WZU64383.1"/>
    <property type="molecule type" value="Genomic_DNA"/>
</dbReference>
<dbReference type="SMART" id="SM00563">
    <property type="entry name" value="PlsC"/>
    <property type="match status" value="1"/>
</dbReference>
<protein>
    <submittedName>
        <fullName evidence="2">Lysophospholipid acyltransferase family protein</fullName>
        <ecNumber evidence="2">2.3.1.-</ecNumber>
    </submittedName>
</protein>
<proteinExistence type="predicted"/>
<gene>
    <name evidence="2" type="ORF">AABB28_03540</name>
</gene>
<dbReference type="InterPro" id="IPR045746">
    <property type="entry name" value="ACT14924-like_Acyltransf_dom"/>
</dbReference>
<dbReference type="CDD" id="cd07986">
    <property type="entry name" value="LPLAT_ACT14924-like"/>
    <property type="match status" value="1"/>
</dbReference>
<dbReference type="GO" id="GO:0016746">
    <property type="term" value="F:acyltransferase activity"/>
    <property type="evidence" value="ECO:0007669"/>
    <property type="project" value="UniProtKB-KW"/>
</dbReference>
<feature type="domain" description="Phospholipid/glycerol acyltransferase" evidence="1">
    <location>
        <begin position="84"/>
        <end position="208"/>
    </location>
</feature>
<dbReference type="RefSeq" id="WP_342070748.1">
    <property type="nucleotide sequence ID" value="NZ_CP151762.1"/>
</dbReference>
<dbReference type="InterPro" id="IPR002123">
    <property type="entry name" value="Plipid/glycerol_acylTrfase"/>
</dbReference>
<reference evidence="2 3" key="1">
    <citation type="submission" date="2024-04" db="EMBL/GenBank/DDBJ databases">
        <title>Phylogenomic analyses of a clade within the roseobacter group suggest taxonomic reassignments of species of the genera Aestuariivita, Citreicella, Loktanella, Nautella, Pelagibaca, Ruegeria, Thalassobius, Thiobacimonas and Tropicibacter, and the proposal o.</title>
        <authorList>
            <person name="Jeon C.O."/>
        </authorList>
    </citation>
    <scope>NUCLEOTIDE SEQUENCE [LARGE SCALE GENOMIC DNA]</scope>
    <source>
        <strain evidence="2 3">G8-12</strain>
    </source>
</reference>
<dbReference type="KEGG" id="yag:AABB28_03540"/>
<sequence>MPTTDRDAARDITYASSAKRRSGRAVIRVMENATGRLRLIRKARGYDAEVAAGADFWEVMSTRYGLDLEIVGGSLENIPRAGPLIVVSNHPYGILDGLMMGRILSARRNGDFRVLAHRIFRRAADLERIILPISFDDTKEAAKLNLETRAQAIAYLQDGGAIGIFPGGTVSTSATPFSKPMDPSWRTFTAKMVAKSGATVVPVFFEGQNSRLFQLASHLHSTLRTGMFIREFKVQINKPVRVVIGEPIPQEALEPFKKDPKGCMDFLRKATYELSTSPVDPSHLGHEFEAKYKVRNGSGHIR</sequence>
<dbReference type="Proteomes" id="UP001451782">
    <property type="component" value="Chromosome"/>
</dbReference>
<dbReference type="SUPFAM" id="SSF69593">
    <property type="entry name" value="Glycerol-3-phosphate (1)-acyltransferase"/>
    <property type="match status" value="1"/>
</dbReference>